<dbReference type="AlphaFoldDB" id="A0AAV4AKJ3"/>
<name>A0AAV4AKJ3_9GAST</name>
<comment type="caution">
    <text evidence="2">The sequence shown here is derived from an EMBL/GenBank/DDBJ whole genome shotgun (WGS) entry which is preliminary data.</text>
</comment>
<evidence type="ECO:0000313" key="3">
    <source>
        <dbReference type="Proteomes" id="UP000735302"/>
    </source>
</evidence>
<feature type="compositionally biased region" description="Acidic residues" evidence="1">
    <location>
        <begin position="57"/>
        <end position="66"/>
    </location>
</feature>
<dbReference type="EMBL" id="BLXT01004001">
    <property type="protein sequence ID" value="GFO08826.1"/>
    <property type="molecule type" value="Genomic_DNA"/>
</dbReference>
<protein>
    <submittedName>
        <fullName evidence="2">Uncharacterized protein</fullName>
    </submittedName>
</protein>
<keyword evidence="3" id="KW-1185">Reference proteome</keyword>
<dbReference type="Proteomes" id="UP000735302">
    <property type="component" value="Unassembled WGS sequence"/>
</dbReference>
<evidence type="ECO:0000313" key="2">
    <source>
        <dbReference type="EMBL" id="GFO08826.1"/>
    </source>
</evidence>
<proteinExistence type="predicted"/>
<organism evidence="2 3">
    <name type="scientific">Plakobranchus ocellatus</name>
    <dbReference type="NCBI Taxonomy" id="259542"/>
    <lineage>
        <taxon>Eukaryota</taxon>
        <taxon>Metazoa</taxon>
        <taxon>Spiralia</taxon>
        <taxon>Lophotrochozoa</taxon>
        <taxon>Mollusca</taxon>
        <taxon>Gastropoda</taxon>
        <taxon>Heterobranchia</taxon>
        <taxon>Euthyneura</taxon>
        <taxon>Panpulmonata</taxon>
        <taxon>Sacoglossa</taxon>
        <taxon>Placobranchoidea</taxon>
        <taxon>Plakobranchidae</taxon>
        <taxon>Plakobranchus</taxon>
    </lineage>
</organism>
<evidence type="ECO:0000256" key="1">
    <source>
        <dbReference type="SAM" id="MobiDB-lite"/>
    </source>
</evidence>
<sequence>MSGSDGRLMGDSTLGYPKFDQDRNPTEEGNCRRQVSTAAIKWKRGLRGDNAAAAAAYDDDDNGDGDGDGRMGMAGEK</sequence>
<accession>A0AAV4AKJ3</accession>
<reference evidence="2 3" key="1">
    <citation type="journal article" date="2021" name="Elife">
        <title>Chloroplast acquisition without the gene transfer in kleptoplastic sea slugs, Plakobranchus ocellatus.</title>
        <authorList>
            <person name="Maeda T."/>
            <person name="Takahashi S."/>
            <person name="Yoshida T."/>
            <person name="Shimamura S."/>
            <person name="Takaki Y."/>
            <person name="Nagai Y."/>
            <person name="Toyoda A."/>
            <person name="Suzuki Y."/>
            <person name="Arimoto A."/>
            <person name="Ishii H."/>
            <person name="Satoh N."/>
            <person name="Nishiyama T."/>
            <person name="Hasebe M."/>
            <person name="Maruyama T."/>
            <person name="Minagawa J."/>
            <person name="Obokata J."/>
            <person name="Shigenobu S."/>
        </authorList>
    </citation>
    <scope>NUCLEOTIDE SEQUENCE [LARGE SCALE GENOMIC DNA]</scope>
</reference>
<gene>
    <name evidence="2" type="ORF">PoB_003533100</name>
</gene>
<feature type="region of interest" description="Disordered" evidence="1">
    <location>
        <begin position="1"/>
        <end position="33"/>
    </location>
</feature>
<feature type="compositionally biased region" description="Basic and acidic residues" evidence="1">
    <location>
        <begin position="19"/>
        <end position="31"/>
    </location>
</feature>
<feature type="region of interest" description="Disordered" evidence="1">
    <location>
        <begin position="53"/>
        <end position="77"/>
    </location>
</feature>